<keyword evidence="3" id="KW-1185">Reference proteome</keyword>
<name>A0ABT9Z0K6_9BACI</name>
<evidence type="ECO:0000313" key="3">
    <source>
        <dbReference type="Proteomes" id="UP001232245"/>
    </source>
</evidence>
<proteinExistence type="predicted"/>
<dbReference type="EMBL" id="JAUSTZ010000003">
    <property type="protein sequence ID" value="MDQ0225555.1"/>
    <property type="molecule type" value="Genomic_DNA"/>
</dbReference>
<evidence type="ECO:0000313" key="2">
    <source>
        <dbReference type="EMBL" id="MDQ0225555.1"/>
    </source>
</evidence>
<dbReference type="RefSeq" id="WP_307190631.1">
    <property type="nucleotide sequence ID" value="NZ_JAUSTZ010000003.1"/>
</dbReference>
<keyword evidence="1" id="KW-0732">Signal</keyword>
<protein>
    <submittedName>
        <fullName evidence="2">Uncharacterized protein</fullName>
    </submittedName>
</protein>
<accession>A0ABT9Z0K6</accession>
<sequence>MPKRKILVAGCLFSSMFCSAWYFDAKLNRDYVDPEELQGPAAQLLNNETTIPTEMVVEEVKAIEKFKPREYVRVIAR</sequence>
<feature type="chain" id="PRO_5046745181" evidence="1">
    <location>
        <begin position="21"/>
        <end position="77"/>
    </location>
</feature>
<gene>
    <name evidence="2" type="ORF">J2S02_001899</name>
</gene>
<reference evidence="2 3" key="1">
    <citation type="submission" date="2023-07" db="EMBL/GenBank/DDBJ databases">
        <title>Genomic Encyclopedia of Type Strains, Phase IV (KMG-IV): sequencing the most valuable type-strain genomes for metagenomic binning, comparative biology and taxonomic classification.</title>
        <authorList>
            <person name="Goeker M."/>
        </authorList>
    </citation>
    <scope>NUCLEOTIDE SEQUENCE [LARGE SCALE GENOMIC DNA]</scope>
    <source>
        <strain evidence="2 3">DSM 17723</strain>
    </source>
</reference>
<feature type="signal peptide" evidence="1">
    <location>
        <begin position="1"/>
        <end position="20"/>
    </location>
</feature>
<dbReference type="Proteomes" id="UP001232245">
    <property type="component" value="Unassembled WGS sequence"/>
</dbReference>
<organism evidence="2 3">
    <name type="scientific">Metabacillus niabensis</name>
    <dbReference type="NCBI Taxonomy" id="324854"/>
    <lineage>
        <taxon>Bacteria</taxon>
        <taxon>Bacillati</taxon>
        <taxon>Bacillota</taxon>
        <taxon>Bacilli</taxon>
        <taxon>Bacillales</taxon>
        <taxon>Bacillaceae</taxon>
        <taxon>Metabacillus</taxon>
    </lineage>
</organism>
<comment type="caution">
    <text evidence="2">The sequence shown here is derived from an EMBL/GenBank/DDBJ whole genome shotgun (WGS) entry which is preliminary data.</text>
</comment>
<evidence type="ECO:0000256" key="1">
    <source>
        <dbReference type="SAM" id="SignalP"/>
    </source>
</evidence>